<dbReference type="PANTHER" id="PTHR35519">
    <property type="entry name" value="MEMBRANE PROTEINS"/>
    <property type="match status" value="1"/>
</dbReference>
<dbReference type="Pfam" id="PF13430">
    <property type="entry name" value="DUF4112"/>
    <property type="match status" value="1"/>
</dbReference>
<dbReference type="Proteomes" id="UP000309550">
    <property type="component" value="Unassembled WGS sequence"/>
</dbReference>
<evidence type="ECO:0000313" key="2">
    <source>
        <dbReference type="EMBL" id="TMM54786.1"/>
    </source>
</evidence>
<accession>A0A5S3PKK6</accession>
<sequence length="128" mass="13890">MPSGSSRKQGRRTLHDKLEHLTTLAHRMDRAFRVPILGMRVGWDSVLGVIPGVGDVVTLIPAGYIILQARQMGAPPKLLARMVANVGIDTAIGLVPFVGDVFDIAWKANSRNVLLLHRHLAQTVPEGA</sequence>
<reference evidence="2 3" key="1">
    <citation type="submission" date="2019-05" db="EMBL/GenBank/DDBJ databases">
        <title>Sulfitobacter sabulilitoris sp. nov., isolated from a marine sand.</title>
        <authorList>
            <person name="Yoon J.-H."/>
        </authorList>
    </citation>
    <scope>NUCLEOTIDE SEQUENCE [LARGE SCALE GENOMIC DNA]</scope>
    <source>
        <strain evidence="2 3">HSMS-29</strain>
    </source>
</reference>
<gene>
    <name evidence="2" type="ORF">FDT80_04185</name>
</gene>
<dbReference type="InterPro" id="IPR025187">
    <property type="entry name" value="DUF4112"/>
</dbReference>
<dbReference type="AlphaFoldDB" id="A0A5S3PKK6"/>
<comment type="caution">
    <text evidence="2">The sequence shown here is derived from an EMBL/GenBank/DDBJ whole genome shotgun (WGS) entry which is preliminary data.</text>
</comment>
<keyword evidence="3" id="KW-1185">Reference proteome</keyword>
<evidence type="ECO:0000256" key="1">
    <source>
        <dbReference type="SAM" id="Phobius"/>
    </source>
</evidence>
<dbReference type="EMBL" id="VANS01000001">
    <property type="protein sequence ID" value="TMM54786.1"/>
    <property type="molecule type" value="Genomic_DNA"/>
</dbReference>
<keyword evidence="1" id="KW-0472">Membrane</keyword>
<name>A0A5S3PKK6_9RHOB</name>
<feature type="transmembrane region" description="Helical" evidence="1">
    <location>
        <begin position="46"/>
        <end position="67"/>
    </location>
</feature>
<dbReference type="PANTHER" id="PTHR35519:SF2">
    <property type="entry name" value="PH DOMAIN PROTEIN"/>
    <property type="match status" value="1"/>
</dbReference>
<keyword evidence="1" id="KW-1133">Transmembrane helix</keyword>
<protein>
    <submittedName>
        <fullName evidence="2">DUF4112 domain-containing protein</fullName>
    </submittedName>
</protein>
<evidence type="ECO:0000313" key="3">
    <source>
        <dbReference type="Proteomes" id="UP000309550"/>
    </source>
</evidence>
<organism evidence="2 3">
    <name type="scientific">Sulfitobacter sabulilitoris</name>
    <dbReference type="NCBI Taxonomy" id="2562655"/>
    <lineage>
        <taxon>Bacteria</taxon>
        <taxon>Pseudomonadati</taxon>
        <taxon>Pseudomonadota</taxon>
        <taxon>Alphaproteobacteria</taxon>
        <taxon>Rhodobacterales</taxon>
        <taxon>Roseobacteraceae</taxon>
        <taxon>Sulfitobacter</taxon>
    </lineage>
</organism>
<keyword evidence="1" id="KW-0812">Transmembrane</keyword>
<proteinExistence type="predicted"/>
<dbReference type="OrthoDB" id="513552at2"/>